<evidence type="ECO:0000313" key="3">
    <source>
        <dbReference type="Proteomes" id="UP000800200"/>
    </source>
</evidence>
<reference evidence="2" key="1">
    <citation type="journal article" date="2020" name="Stud. Mycol.">
        <title>101 Dothideomycetes genomes: a test case for predicting lifestyles and emergence of pathogens.</title>
        <authorList>
            <person name="Haridas S."/>
            <person name="Albert R."/>
            <person name="Binder M."/>
            <person name="Bloem J."/>
            <person name="Labutti K."/>
            <person name="Salamov A."/>
            <person name="Andreopoulos B."/>
            <person name="Baker S."/>
            <person name="Barry K."/>
            <person name="Bills G."/>
            <person name="Bluhm B."/>
            <person name="Cannon C."/>
            <person name="Castanera R."/>
            <person name="Culley D."/>
            <person name="Daum C."/>
            <person name="Ezra D."/>
            <person name="Gonzalez J."/>
            <person name="Henrissat B."/>
            <person name="Kuo A."/>
            <person name="Liang C."/>
            <person name="Lipzen A."/>
            <person name="Lutzoni F."/>
            <person name="Magnuson J."/>
            <person name="Mondo S."/>
            <person name="Nolan M."/>
            <person name="Ohm R."/>
            <person name="Pangilinan J."/>
            <person name="Park H.-J."/>
            <person name="Ramirez L."/>
            <person name="Alfaro M."/>
            <person name="Sun H."/>
            <person name="Tritt A."/>
            <person name="Yoshinaga Y."/>
            <person name="Zwiers L.-H."/>
            <person name="Turgeon B."/>
            <person name="Goodwin S."/>
            <person name="Spatafora J."/>
            <person name="Crous P."/>
            <person name="Grigoriev I."/>
        </authorList>
    </citation>
    <scope>NUCLEOTIDE SEQUENCE</scope>
    <source>
        <strain evidence="2">CBS 207.26</strain>
    </source>
</reference>
<evidence type="ECO:0000313" key="2">
    <source>
        <dbReference type="EMBL" id="KAF2192479.1"/>
    </source>
</evidence>
<keyword evidence="3" id="KW-1185">Reference proteome</keyword>
<feature type="region of interest" description="Disordered" evidence="1">
    <location>
        <begin position="242"/>
        <end position="286"/>
    </location>
</feature>
<accession>A0A6A6ENY8</accession>
<gene>
    <name evidence="2" type="ORF">K469DRAFT_800457</name>
</gene>
<organism evidence="2 3">
    <name type="scientific">Zopfia rhizophila CBS 207.26</name>
    <dbReference type="NCBI Taxonomy" id="1314779"/>
    <lineage>
        <taxon>Eukaryota</taxon>
        <taxon>Fungi</taxon>
        <taxon>Dikarya</taxon>
        <taxon>Ascomycota</taxon>
        <taxon>Pezizomycotina</taxon>
        <taxon>Dothideomycetes</taxon>
        <taxon>Dothideomycetes incertae sedis</taxon>
        <taxon>Zopfiaceae</taxon>
        <taxon>Zopfia</taxon>
    </lineage>
</organism>
<dbReference type="EMBL" id="ML994615">
    <property type="protein sequence ID" value="KAF2192479.1"/>
    <property type="molecule type" value="Genomic_DNA"/>
</dbReference>
<dbReference type="OrthoDB" id="4764735at2759"/>
<name>A0A6A6ENY8_9PEZI</name>
<dbReference type="AlphaFoldDB" id="A0A6A6ENY8"/>
<proteinExistence type="predicted"/>
<feature type="compositionally biased region" description="Pro residues" evidence="1">
    <location>
        <begin position="259"/>
        <end position="275"/>
    </location>
</feature>
<dbReference type="Proteomes" id="UP000800200">
    <property type="component" value="Unassembled WGS sequence"/>
</dbReference>
<evidence type="ECO:0000256" key="1">
    <source>
        <dbReference type="SAM" id="MobiDB-lite"/>
    </source>
</evidence>
<sequence>MPELTFIFGPNNTFFFDCPKSWKFHNIPPTLRQLFNASMNPGWRIAQPYCLALGPQINSPEPIWYIGCKVVEGSVKIFYSQTYFDINYPDLSRWMKTIPNAPKVCFITFGLGLSYYASAPGYGSIWAGIPTDLTDKIQKAFDTPCCVSLGMNNAWFVMWPDGYFSWKFYGAYGTLDKILDTAEPRSVSYLAISPYNKHHYFVAFKDRTVKYNLSPEWIPQMQEVFREWQAEILQKQGYQQPYRHSIAGPSPPQQQWNPNYPPTPGTPGYSPPSIPEMPGSPLSPYSNPVTPPFSPYSPYGDFPQNQYPMEMNRTILATHPAIPRSSSTDVSICSKMSLDAISMLNFYRKRNFS</sequence>
<protein>
    <submittedName>
        <fullName evidence="2">Uncharacterized protein</fullName>
    </submittedName>
</protein>